<reference evidence="1" key="1">
    <citation type="journal article" date="2015" name="Nature">
        <title>Complex archaea that bridge the gap between prokaryotes and eukaryotes.</title>
        <authorList>
            <person name="Spang A."/>
            <person name="Saw J.H."/>
            <person name="Jorgensen S.L."/>
            <person name="Zaremba-Niedzwiedzka K."/>
            <person name="Martijn J."/>
            <person name="Lind A.E."/>
            <person name="van Eijk R."/>
            <person name="Schleper C."/>
            <person name="Guy L."/>
            <person name="Ettema T.J."/>
        </authorList>
    </citation>
    <scope>NUCLEOTIDE SEQUENCE</scope>
</reference>
<accession>A0A0F9TK12</accession>
<organism evidence="1">
    <name type="scientific">marine sediment metagenome</name>
    <dbReference type="NCBI Taxonomy" id="412755"/>
    <lineage>
        <taxon>unclassified sequences</taxon>
        <taxon>metagenomes</taxon>
        <taxon>ecological metagenomes</taxon>
    </lineage>
</organism>
<comment type="caution">
    <text evidence="1">The sequence shown here is derived from an EMBL/GenBank/DDBJ whole genome shotgun (WGS) entry which is preliminary data.</text>
</comment>
<name>A0A0F9TK12_9ZZZZ</name>
<evidence type="ECO:0000313" key="1">
    <source>
        <dbReference type="EMBL" id="KKN75252.1"/>
    </source>
</evidence>
<protein>
    <submittedName>
        <fullName evidence="1">Uncharacterized protein</fullName>
    </submittedName>
</protein>
<dbReference type="AlphaFoldDB" id="A0A0F9TK12"/>
<gene>
    <name evidence="1" type="ORF">LCGC14_0382510</name>
</gene>
<dbReference type="EMBL" id="LAZR01000313">
    <property type="protein sequence ID" value="KKN75252.1"/>
    <property type="molecule type" value="Genomic_DNA"/>
</dbReference>
<proteinExistence type="predicted"/>
<sequence>MTAPRGLEGSLPPCIKIAVFEGKRAMWHDFSGCGHPREFSPLRFTVNVAEIVEWKPLGEGGINWPWVVGDTGCWQEATNDPDEAERLWLEACERLRVMP</sequence>